<evidence type="ECO:0000256" key="1">
    <source>
        <dbReference type="ARBA" id="ARBA00004191"/>
    </source>
</evidence>
<keyword evidence="3" id="KW-0964">Secreted</keyword>
<reference evidence="10" key="1">
    <citation type="submission" date="2022-06" db="EMBL/GenBank/DDBJ databases">
        <title>WGS of actinobacteria.</title>
        <authorList>
            <person name="Thawai C."/>
        </authorList>
    </citation>
    <scope>NUCLEOTIDE SEQUENCE</scope>
    <source>
        <strain evidence="10">AA8</strain>
    </source>
</reference>
<accession>A0A9X2RQY6</accession>
<sequence length="78" mass="7271">MSIRNAAAVTALAAAALGAGAATASAHGQAVGSTENSPGVAAGNVVQVAPRVSPNVGGNVVSVVGVGNLSHGNTLINK</sequence>
<dbReference type="EMBL" id="JANIID010000025">
    <property type="protein sequence ID" value="MCQ8772951.1"/>
    <property type="molecule type" value="Genomic_DNA"/>
</dbReference>
<evidence type="ECO:0000256" key="6">
    <source>
        <dbReference type="ARBA" id="ARBA00023087"/>
    </source>
</evidence>
<evidence type="ECO:0000313" key="11">
    <source>
        <dbReference type="Proteomes" id="UP001142374"/>
    </source>
</evidence>
<keyword evidence="6 7" id="KW-0034">Amyloid</keyword>
<keyword evidence="5" id="KW-0130">Cell adhesion</keyword>
<organism evidence="10 11">
    <name type="scientific">Streptomyces telluris</name>
    <dbReference type="NCBI Taxonomy" id="2720021"/>
    <lineage>
        <taxon>Bacteria</taxon>
        <taxon>Bacillati</taxon>
        <taxon>Actinomycetota</taxon>
        <taxon>Actinomycetes</taxon>
        <taxon>Kitasatosporales</taxon>
        <taxon>Streptomycetaceae</taxon>
        <taxon>Streptomyces</taxon>
    </lineage>
</organism>
<dbReference type="AlphaFoldDB" id="A0A9X2RQY6"/>
<evidence type="ECO:0000259" key="9">
    <source>
        <dbReference type="PROSITE" id="PS51884"/>
    </source>
</evidence>
<evidence type="ECO:0000313" key="10">
    <source>
        <dbReference type="EMBL" id="MCQ8772951.1"/>
    </source>
</evidence>
<dbReference type="Proteomes" id="UP001142374">
    <property type="component" value="Unassembled WGS sequence"/>
</dbReference>
<feature type="domain" description="Chaplin" evidence="9">
    <location>
        <begin position="37"/>
        <end position="77"/>
    </location>
</feature>
<evidence type="ECO:0000256" key="7">
    <source>
        <dbReference type="PROSITE-ProRule" id="PRU01232"/>
    </source>
</evidence>
<gene>
    <name evidence="10" type="ORF">NQU55_24740</name>
</gene>
<keyword evidence="11" id="KW-1185">Reference proteome</keyword>
<dbReference type="InterPro" id="IPR005528">
    <property type="entry name" value="ChpA-H"/>
</dbReference>
<evidence type="ECO:0000256" key="4">
    <source>
        <dbReference type="ARBA" id="ARBA00022729"/>
    </source>
</evidence>
<protein>
    <submittedName>
        <fullName evidence="10">Chaplin family protein</fullName>
    </submittedName>
</protein>
<dbReference type="RefSeq" id="WP_168096978.1">
    <property type="nucleotide sequence ID" value="NZ_JAATER010000915.1"/>
</dbReference>
<evidence type="ECO:0000256" key="5">
    <source>
        <dbReference type="ARBA" id="ARBA00022889"/>
    </source>
</evidence>
<keyword evidence="4 8" id="KW-0732">Signal</keyword>
<dbReference type="Pfam" id="PF03777">
    <property type="entry name" value="ChpA-C"/>
    <property type="match status" value="1"/>
</dbReference>
<proteinExistence type="predicted"/>
<dbReference type="GO" id="GO:0007155">
    <property type="term" value="P:cell adhesion"/>
    <property type="evidence" value="ECO:0007669"/>
    <property type="project" value="UniProtKB-KW"/>
</dbReference>
<feature type="signal peptide" evidence="8">
    <location>
        <begin position="1"/>
        <end position="21"/>
    </location>
</feature>
<evidence type="ECO:0000256" key="2">
    <source>
        <dbReference type="ARBA" id="ARBA00022512"/>
    </source>
</evidence>
<comment type="caution">
    <text evidence="10">The sequence shown here is derived from an EMBL/GenBank/DDBJ whole genome shotgun (WGS) entry which is preliminary data.</text>
</comment>
<evidence type="ECO:0000256" key="8">
    <source>
        <dbReference type="SAM" id="SignalP"/>
    </source>
</evidence>
<keyword evidence="2" id="KW-0134">Cell wall</keyword>
<name>A0A9X2RQY6_9ACTN</name>
<dbReference type="PROSITE" id="PS51884">
    <property type="entry name" value="CHAPLIN"/>
    <property type="match status" value="1"/>
</dbReference>
<evidence type="ECO:0000256" key="3">
    <source>
        <dbReference type="ARBA" id="ARBA00022525"/>
    </source>
</evidence>
<feature type="chain" id="PRO_5040802794" evidence="8">
    <location>
        <begin position="22"/>
        <end position="78"/>
    </location>
</feature>
<comment type="subcellular location">
    <subcellularLocation>
        <location evidence="1">Secreted</location>
        <location evidence="1">Cell wall</location>
    </subcellularLocation>
</comment>